<dbReference type="PANTHER" id="PTHR43094:SF1">
    <property type="entry name" value="AMINOTRANSFERASE CLASS-III"/>
    <property type="match status" value="1"/>
</dbReference>
<dbReference type="InterPro" id="IPR015422">
    <property type="entry name" value="PyrdxlP-dep_Trfase_small"/>
</dbReference>
<keyword evidence="5 6" id="KW-0663">Pyridoxal phosphate</keyword>
<evidence type="ECO:0000313" key="8">
    <source>
        <dbReference type="Proteomes" id="UP000555728"/>
    </source>
</evidence>
<evidence type="ECO:0000256" key="5">
    <source>
        <dbReference type="ARBA" id="ARBA00022898"/>
    </source>
</evidence>
<evidence type="ECO:0000256" key="1">
    <source>
        <dbReference type="ARBA" id="ARBA00001933"/>
    </source>
</evidence>
<comment type="caution">
    <text evidence="7">The sequence shown here is derived from an EMBL/GenBank/DDBJ whole genome shotgun (WGS) entry which is preliminary data.</text>
</comment>
<gene>
    <name evidence="7" type="ORF">GGD88_001009</name>
</gene>
<dbReference type="PIRSF" id="PIRSF000521">
    <property type="entry name" value="Transaminase_4ab_Lys_Orn"/>
    <property type="match status" value="1"/>
</dbReference>
<comment type="similarity">
    <text evidence="2 6">Belongs to the class-III pyridoxal-phosphate-dependent aminotransferase family.</text>
</comment>
<dbReference type="NCBIfam" id="NF004767">
    <property type="entry name" value="PRK06105.1"/>
    <property type="match status" value="1"/>
</dbReference>
<keyword evidence="8" id="KW-1185">Reference proteome</keyword>
<dbReference type="GO" id="GO:0030170">
    <property type="term" value="F:pyridoxal phosphate binding"/>
    <property type="evidence" value="ECO:0007669"/>
    <property type="project" value="InterPro"/>
</dbReference>
<evidence type="ECO:0000256" key="2">
    <source>
        <dbReference type="ARBA" id="ARBA00008954"/>
    </source>
</evidence>
<keyword evidence="4 7" id="KW-0808">Transferase</keyword>
<dbReference type="CDD" id="cd00610">
    <property type="entry name" value="OAT_like"/>
    <property type="match status" value="1"/>
</dbReference>
<dbReference type="InterPro" id="IPR005814">
    <property type="entry name" value="Aminotrans_3"/>
</dbReference>
<organism evidence="7 8">
    <name type="scientific">Roseospira goensis</name>
    <dbReference type="NCBI Taxonomy" id="391922"/>
    <lineage>
        <taxon>Bacteria</taxon>
        <taxon>Pseudomonadati</taxon>
        <taxon>Pseudomonadota</taxon>
        <taxon>Alphaproteobacteria</taxon>
        <taxon>Rhodospirillales</taxon>
        <taxon>Rhodospirillaceae</taxon>
        <taxon>Roseospira</taxon>
    </lineage>
</organism>
<dbReference type="FunFam" id="3.40.640.10:FF:000014">
    <property type="entry name" value="Adenosylmethionine-8-amino-7-oxononanoate aminotransferase, probable"/>
    <property type="match status" value="1"/>
</dbReference>
<dbReference type="NCBIfam" id="NF005682">
    <property type="entry name" value="PRK07480.1"/>
    <property type="match status" value="1"/>
</dbReference>
<dbReference type="Pfam" id="PF00202">
    <property type="entry name" value="Aminotran_3"/>
    <property type="match status" value="1"/>
</dbReference>
<dbReference type="Proteomes" id="UP000555728">
    <property type="component" value="Unassembled WGS sequence"/>
</dbReference>
<proteinExistence type="inferred from homology"/>
<comment type="cofactor">
    <cofactor evidence="1">
        <name>pyridoxal 5'-phosphate</name>
        <dbReference type="ChEBI" id="CHEBI:597326"/>
    </cofactor>
</comment>
<dbReference type="InterPro" id="IPR015424">
    <property type="entry name" value="PyrdxlP-dep_Trfase"/>
</dbReference>
<dbReference type="GO" id="GO:0008483">
    <property type="term" value="F:transaminase activity"/>
    <property type="evidence" value="ECO:0007669"/>
    <property type="project" value="UniProtKB-KW"/>
</dbReference>
<dbReference type="EMBL" id="JACIGI010000006">
    <property type="protein sequence ID" value="MBB4285292.1"/>
    <property type="molecule type" value="Genomic_DNA"/>
</dbReference>
<evidence type="ECO:0000313" key="7">
    <source>
        <dbReference type="EMBL" id="MBB4285292.1"/>
    </source>
</evidence>
<accession>A0A7W6RY45</accession>
<dbReference type="Gene3D" id="3.40.640.10">
    <property type="entry name" value="Type I PLP-dependent aspartate aminotransferase-like (Major domain)"/>
    <property type="match status" value="1"/>
</dbReference>
<dbReference type="AlphaFoldDB" id="A0A7W6RY45"/>
<keyword evidence="3 7" id="KW-0032">Aminotransferase</keyword>
<dbReference type="PANTHER" id="PTHR43094">
    <property type="entry name" value="AMINOTRANSFERASE"/>
    <property type="match status" value="1"/>
</dbReference>
<dbReference type="Gene3D" id="3.90.1150.10">
    <property type="entry name" value="Aspartate Aminotransferase, domain 1"/>
    <property type="match status" value="1"/>
</dbReference>
<dbReference type="EC" id="2.6.1.-" evidence="7"/>
<evidence type="ECO:0000256" key="6">
    <source>
        <dbReference type="RuleBase" id="RU003560"/>
    </source>
</evidence>
<name>A0A7W6RY45_9PROT</name>
<dbReference type="SUPFAM" id="SSF53383">
    <property type="entry name" value="PLP-dependent transferases"/>
    <property type="match status" value="1"/>
</dbReference>
<dbReference type="InterPro" id="IPR049704">
    <property type="entry name" value="Aminotrans_3_PPA_site"/>
</dbReference>
<dbReference type="PROSITE" id="PS00600">
    <property type="entry name" value="AA_TRANSFER_CLASS_3"/>
    <property type="match status" value="1"/>
</dbReference>
<evidence type="ECO:0000256" key="4">
    <source>
        <dbReference type="ARBA" id="ARBA00022679"/>
    </source>
</evidence>
<protein>
    <submittedName>
        <fullName evidence="7">Putrescine aminotransferase</fullName>
        <ecNumber evidence="7">2.6.1.-</ecNumber>
    </submittedName>
</protein>
<evidence type="ECO:0000256" key="3">
    <source>
        <dbReference type="ARBA" id="ARBA00022576"/>
    </source>
</evidence>
<dbReference type="RefSeq" id="WP_184432364.1">
    <property type="nucleotide sequence ID" value="NZ_JACIGI010000006.1"/>
</dbReference>
<reference evidence="7 8" key="1">
    <citation type="submission" date="2020-08" db="EMBL/GenBank/DDBJ databases">
        <title>Genome sequencing of Purple Non-Sulfur Bacteria from various extreme environments.</title>
        <authorList>
            <person name="Mayer M."/>
        </authorList>
    </citation>
    <scope>NUCLEOTIDE SEQUENCE [LARGE SCALE GENOMIC DNA]</scope>
    <source>
        <strain evidence="7 8">JA135</strain>
    </source>
</reference>
<dbReference type="InterPro" id="IPR015421">
    <property type="entry name" value="PyrdxlP-dep_Trfase_major"/>
</dbReference>
<sequence length="473" mass="51694">MTPPAASDASALPAALPTRSTAEWRALDAAHALHPFTDYKALAAEGSRIITRADGVYLWDSEGTRILDGMAGLWCVNAGYGRRELVDAAARQMTALPYYNLFFKTATPPAIELARKLVELTPAGLNHVFFTNSGSEANDTVIRMVRQYWALEDQPERRVIIGRHNGYHGSTVAATAMGGMGAMRRQGGLPLPDFEHIREPNRLRYGPDQSPEDFGRAAAGWLEEAIQAIGPGRVAAFIGEPIQGAGGLIVPPPGYWAEIQRICANHGILLIADEVICGFGRTGRWFGSQTFDIRPDIMTLAKGLSSGYLPIAAVMVGDRVSRTLIDKGGEFIHGFTYSGHPTACAVALENISILEREGLVDRVREDIGPFLMERLEGLRDHPLVGEVRGKGLMAGVELIRDKDQHSFFAPVGRVGTRCRDHCFSNNVVIRAVEDTMVMAPPLIITRDQIETMVDTLARALDRTQRDLPRLMSS</sequence>